<comment type="caution">
    <text evidence="2">The sequence shown here is derived from an EMBL/GenBank/DDBJ whole genome shotgun (WGS) entry which is preliminary data.</text>
</comment>
<feature type="region of interest" description="Disordered" evidence="1">
    <location>
        <begin position="102"/>
        <end position="122"/>
    </location>
</feature>
<name>A0AAD9QLW2_ACRCE</name>
<evidence type="ECO:0000313" key="3">
    <source>
        <dbReference type="Proteomes" id="UP001249851"/>
    </source>
</evidence>
<dbReference type="Proteomes" id="UP001249851">
    <property type="component" value="Unassembled WGS sequence"/>
</dbReference>
<reference evidence="2" key="1">
    <citation type="journal article" date="2023" name="G3 (Bethesda)">
        <title>Whole genome assembly and annotation of the endangered Caribbean coral Acropora cervicornis.</title>
        <authorList>
            <person name="Selwyn J.D."/>
            <person name="Vollmer S.V."/>
        </authorList>
    </citation>
    <scope>NUCLEOTIDE SEQUENCE</scope>
    <source>
        <strain evidence="2">K2</strain>
    </source>
</reference>
<accession>A0AAD9QLW2</accession>
<organism evidence="2 3">
    <name type="scientific">Acropora cervicornis</name>
    <name type="common">Staghorn coral</name>
    <dbReference type="NCBI Taxonomy" id="6130"/>
    <lineage>
        <taxon>Eukaryota</taxon>
        <taxon>Metazoa</taxon>
        <taxon>Cnidaria</taxon>
        <taxon>Anthozoa</taxon>
        <taxon>Hexacorallia</taxon>
        <taxon>Scleractinia</taxon>
        <taxon>Astrocoeniina</taxon>
        <taxon>Acroporidae</taxon>
        <taxon>Acropora</taxon>
    </lineage>
</organism>
<sequence>MHKGKHRFKNRDKVRFAEKLEAVHELPNDSSFYRNLPFGLHLPEVQKYTPIVCRDPYAKPSKKKNKNEFGDMFLRDTTRLPFISLRSAENCVEKVAPKGKEMTSTYETRLPNPGNRPATIASDKRAGGNIIHFKYSDFMLTKIDRKSPSKGKLFVVKY</sequence>
<keyword evidence="3" id="KW-1185">Reference proteome</keyword>
<proteinExistence type="predicted"/>
<reference evidence="2" key="2">
    <citation type="journal article" date="2023" name="Science">
        <title>Genomic signatures of disease resistance in endangered staghorn corals.</title>
        <authorList>
            <person name="Vollmer S.V."/>
            <person name="Selwyn J.D."/>
            <person name="Despard B.A."/>
            <person name="Roesel C.L."/>
        </authorList>
    </citation>
    <scope>NUCLEOTIDE SEQUENCE</scope>
    <source>
        <strain evidence="2">K2</strain>
    </source>
</reference>
<dbReference type="AlphaFoldDB" id="A0AAD9QLW2"/>
<evidence type="ECO:0000256" key="1">
    <source>
        <dbReference type="SAM" id="MobiDB-lite"/>
    </source>
</evidence>
<dbReference type="EMBL" id="JARQWQ010000025">
    <property type="protein sequence ID" value="KAK2563365.1"/>
    <property type="molecule type" value="Genomic_DNA"/>
</dbReference>
<gene>
    <name evidence="2" type="ORF">P5673_013052</name>
</gene>
<evidence type="ECO:0000313" key="2">
    <source>
        <dbReference type="EMBL" id="KAK2563365.1"/>
    </source>
</evidence>
<protein>
    <submittedName>
        <fullName evidence="2">Uncharacterized protein</fullName>
    </submittedName>
</protein>